<dbReference type="InterPro" id="IPR036188">
    <property type="entry name" value="FAD/NAD-bd_sf"/>
</dbReference>
<dbReference type="WBParaSite" id="ACRNAN_Path_840.g3230.t1">
    <property type="protein sequence ID" value="ACRNAN_Path_840.g3230.t1"/>
    <property type="gene ID" value="ACRNAN_Path_840.g3230"/>
</dbReference>
<dbReference type="PANTHER" id="PTHR10668">
    <property type="entry name" value="PHYTOENE DEHYDROGENASE"/>
    <property type="match status" value="1"/>
</dbReference>
<organism evidence="2 3">
    <name type="scientific">Acrobeloides nanus</name>
    <dbReference type="NCBI Taxonomy" id="290746"/>
    <lineage>
        <taxon>Eukaryota</taxon>
        <taxon>Metazoa</taxon>
        <taxon>Ecdysozoa</taxon>
        <taxon>Nematoda</taxon>
        <taxon>Chromadorea</taxon>
        <taxon>Rhabditida</taxon>
        <taxon>Tylenchina</taxon>
        <taxon>Cephalobomorpha</taxon>
        <taxon>Cephaloboidea</taxon>
        <taxon>Cephalobidae</taxon>
        <taxon>Acrobeloides</taxon>
    </lineage>
</organism>
<evidence type="ECO:0000313" key="3">
    <source>
        <dbReference type="WBParaSite" id="ACRNAN_Path_840.g3230.t1"/>
    </source>
</evidence>
<dbReference type="PANTHER" id="PTHR10668:SF103">
    <property type="entry name" value="PYRIDINE NUCLEOTIDE-DISULFIDE OXIDOREDUCTASE DOMAIN-CONTAINING PROTEIN 2"/>
    <property type="match status" value="1"/>
</dbReference>
<comment type="similarity">
    <text evidence="1">Belongs to the carotenoid/retinoid oxidoreductase family.</text>
</comment>
<dbReference type="AlphaFoldDB" id="A0A914CCQ7"/>
<dbReference type="SUPFAM" id="SSF51905">
    <property type="entry name" value="FAD/NAD(P)-binding domain"/>
    <property type="match status" value="1"/>
</dbReference>
<dbReference type="Gene3D" id="3.50.50.60">
    <property type="entry name" value="FAD/NAD(P)-binding domain"/>
    <property type="match status" value="2"/>
</dbReference>
<dbReference type="Proteomes" id="UP000887540">
    <property type="component" value="Unplaced"/>
</dbReference>
<name>A0A914CCQ7_9BILA</name>
<reference evidence="3" key="1">
    <citation type="submission" date="2022-11" db="UniProtKB">
        <authorList>
            <consortium name="WormBaseParasite"/>
        </authorList>
    </citation>
    <scope>IDENTIFICATION</scope>
</reference>
<protein>
    <submittedName>
        <fullName evidence="3">Amine oxidase domain-containing protein</fullName>
    </submittedName>
</protein>
<dbReference type="Pfam" id="PF13450">
    <property type="entry name" value="NAD_binding_8"/>
    <property type="match status" value="1"/>
</dbReference>
<accession>A0A914CCQ7</accession>
<keyword evidence="2" id="KW-1185">Reference proteome</keyword>
<evidence type="ECO:0000256" key="1">
    <source>
        <dbReference type="ARBA" id="ARBA00006046"/>
    </source>
</evidence>
<proteinExistence type="inferred from homology"/>
<evidence type="ECO:0000313" key="2">
    <source>
        <dbReference type="Proteomes" id="UP000887540"/>
    </source>
</evidence>
<sequence length="566" mass="62800">MKTNTKILKSCSNKLLNSTRNLTSETSELKTQYDAIVVGGGHNGLTAAAYLAKAGKKVCVLERRHVLGGAAVTEEIVPGFKFSRASYLLSLFRPQVMEDLKLKEHGLRYHIRDPSSFTPLRNSNKSLLIGHLDMKKNQEEIAQFSKKDAEEYPKYEHRMEEIVKSIEGLIDREPFYLESDASKMEALQKLYSYYKILKPVKMDNLKDLYELLTTPISRIMDRWFESDVLKATLATDGVIGFAAGPHSLGTGYVLLHHVMGGLDGKAGVWGIVYGGMGSVSQSIAKAAKGFGAELYTEKGVKEILVENGIAKGVKLENGKEIYAKTVLSNLTPKVTFLDLLDKSNLSRDFLARAKTVDYTSPVTKINVALKELPNFTSRPNVGKDPMPHHQSTIHINCENIQVIDDAFKDYERGEYSKHPAIELTLPSSVDRSIVPDEHSHVGLIFSQYTPYKLAKGEWDQETKDKYAKLVFSEIDAYAPNFSSSVVGYEVLTPIDLEKTFNLTGGNIFHGVMSLDQLYWLRPMNNVANYKTPIKGLYMCGSSTHPGGGVTGGPGRLGALKALEEMK</sequence>